<dbReference type="AlphaFoldDB" id="A0A8T3D3A2"/>
<sequence>MAVLPYTPPAHTVLEQSCSAFFGKDIRLWSVSLYISRLVWEGQREQYRVLDKESSQAGTFLVRIDRGQRGSRSGCVRERE</sequence>
<dbReference type="EMBL" id="JAERUA010000014">
    <property type="protein sequence ID" value="KAI1890502.1"/>
    <property type="molecule type" value="Genomic_DNA"/>
</dbReference>
<accession>A0A8T3D3A2</accession>
<reference evidence="1" key="1">
    <citation type="submission" date="2021-01" db="EMBL/GenBank/DDBJ databases">
        <authorList>
            <person name="Zahm M."/>
            <person name="Roques C."/>
            <person name="Cabau C."/>
            <person name="Klopp C."/>
            <person name="Donnadieu C."/>
            <person name="Jouanno E."/>
            <person name="Lampietro C."/>
            <person name="Louis A."/>
            <person name="Herpin A."/>
            <person name="Echchiki A."/>
            <person name="Berthelot C."/>
            <person name="Parey E."/>
            <person name="Roest-Crollius H."/>
            <person name="Braasch I."/>
            <person name="Postlethwait J."/>
            <person name="Bobe J."/>
            <person name="Montfort J."/>
            <person name="Bouchez O."/>
            <person name="Begum T."/>
            <person name="Mejri S."/>
            <person name="Adams A."/>
            <person name="Chen W.-J."/>
            <person name="Guiguen Y."/>
        </authorList>
    </citation>
    <scope>NUCLEOTIDE SEQUENCE</scope>
    <source>
        <tissue evidence="1">Blood</tissue>
    </source>
</reference>
<keyword evidence="2" id="KW-1185">Reference proteome</keyword>
<protein>
    <submittedName>
        <fullName evidence="1">Uncharacterized protein</fullName>
    </submittedName>
</protein>
<dbReference type="Proteomes" id="UP000829720">
    <property type="component" value="Unassembled WGS sequence"/>
</dbReference>
<comment type="caution">
    <text evidence="1">The sequence shown here is derived from an EMBL/GenBank/DDBJ whole genome shotgun (WGS) entry which is preliminary data.</text>
</comment>
<evidence type="ECO:0000313" key="2">
    <source>
        <dbReference type="Proteomes" id="UP000829720"/>
    </source>
</evidence>
<organism evidence="1 2">
    <name type="scientific">Albula goreensis</name>
    <dbReference type="NCBI Taxonomy" id="1534307"/>
    <lineage>
        <taxon>Eukaryota</taxon>
        <taxon>Metazoa</taxon>
        <taxon>Chordata</taxon>
        <taxon>Craniata</taxon>
        <taxon>Vertebrata</taxon>
        <taxon>Euteleostomi</taxon>
        <taxon>Actinopterygii</taxon>
        <taxon>Neopterygii</taxon>
        <taxon>Teleostei</taxon>
        <taxon>Albuliformes</taxon>
        <taxon>Albulidae</taxon>
        <taxon>Albula</taxon>
    </lineage>
</organism>
<evidence type="ECO:0000313" key="1">
    <source>
        <dbReference type="EMBL" id="KAI1890502.1"/>
    </source>
</evidence>
<proteinExistence type="predicted"/>
<gene>
    <name evidence="1" type="ORF">AGOR_G00154360</name>
</gene>
<name>A0A8T3D3A2_9TELE</name>